<feature type="region of interest" description="Disordered" evidence="1">
    <location>
        <begin position="481"/>
        <end position="709"/>
    </location>
</feature>
<proteinExistence type="predicted"/>
<feature type="compositionally biased region" description="Basic and acidic residues" evidence="1">
    <location>
        <begin position="589"/>
        <end position="610"/>
    </location>
</feature>
<feature type="compositionally biased region" description="Low complexity" evidence="1">
    <location>
        <begin position="226"/>
        <end position="237"/>
    </location>
</feature>
<evidence type="ECO:0000313" key="2">
    <source>
        <dbReference type="EMBL" id="KDN83956.1"/>
    </source>
</evidence>
<comment type="caution">
    <text evidence="2">The sequence shown here is derived from an EMBL/GenBank/DDBJ whole genome shotgun (WGS) entry which is preliminary data.</text>
</comment>
<feature type="compositionally biased region" description="Basic and acidic residues" evidence="1">
    <location>
        <begin position="241"/>
        <end position="254"/>
    </location>
</feature>
<name>A0A066Z0T3_9ACTN</name>
<evidence type="ECO:0000313" key="3">
    <source>
        <dbReference type="Proteomes" id="UP000027178"/>
    </source>
</evidence>
<reference evidence="2 3" key="1">
    <citation type="submission" date="2014-05" db="EMBL/GenBank/DDBJ databases">
        <title>Draft Genome Sequence of Kitasatospora cheerisanensis KCTC 2395.</title>
        <authorList>
            <person name="Nam D.H."/>
        </authorList>
    </citation>
    <scope>NUCLEOTIDE SEQUENCE [LARGE SCALE GENOMIC DNA]</scope>
    <source>
        <strain evidence="2 3">KCTC 2395</strain>
    </source>
</reference>
<feature type="region of interest" description="Disordered" evidence="1">
    <location>
        <begin position="349"/>
        <end position="465"/>
    </location>
</feature>
<feature type="compositionally biased region" description="Basic and acidic residues" evidence="1">
    <location>
        <begin position="625"/>
        <end position="636"/>
    </location>
</feature>
<feature type="region of interest" description="Disordered" evidence="1">
    <location>
        <begin position="1"/>
        <end position="38"/>
    </location>
</feature>
<organism evidence="2 3">
    <name type="scientific">Kitasatospora cheerisanensis KCTC 2395</name>
    <dbReference type="NCBI Taxonomy" id="1348663"/>
    <lineage>
        <taxon>Bacteria</taxon>
        <taxon>Bacillati</taxon>
        <taxon>Actinomycetota</taxon>
        <taxon>Actinomycetes</taxon>
        <taxon>Kitasatosporales</taxon>
        <taxon>Streptomycetaceae</taxon>
        <taxon>Kitasatospora</taxon>
    </lineage>
</organism>
<feature type="compositionally biased region" description="Basic residues" evidence="1">
    <location>
        <begin position="690"/>
        <end position="699"/>
    </location>
</feature>
<feature type="compositionally biased region" description="Low complexity" evidence="1">
    <location>
        <begin position="432"/>
        <end position="451"/>
    </location>
</feature>
<feature type="compositionally biased region" description="Low complexity" evidence="1">
    <location>
        <begin position="396"/>
        <end position="405"/>
    </location>
</feature>
<feature type="compositionally biased region" description="Low complexity" evidence="1">
    <location>
        <begin position="412"/>
        <end position="423"/>
    </location>
</feature>
<dbReference type="Proteomes" id="UP000027178">
    <property type="component" value="Unassembled WGS sequence"/>
</dbReference>
<feature type="compositionally biased region" description="Low complexity" evidence="1">
    <location>
        <begin position="506"/>
        <end position="517"/>
    </location>
</feature>
<dbReference type="HOGENOM" id="CLU_389216_0_0_11"/>
<feature type="compositionally biased region" description="Low complexity" evidence="1">
    <location>
        <begin position="557"/>
        <end position="588"/>
    </location>
</feature>
<feature type="compositionally biased region" description="Low complexity" evidence="1">
    <location>
        <begin position="700"/>
        <end position="709"/>
    </location>
</feature>
<protein>
    <submittedName>
        <fullName evidence="2">Uncharacterized protein</fullName>
    </submittedName>
</protein>
<feature type="compositionally biased region" description="Basic and acidic residues" evidence="1">
    <location>
        <begin position="372"/>
        <end position="395"/>
    </location>
</feature>
<dbReference type="AlphaFoldDB" id="A0A066Z0T3"/>
<feature type="region of interest" description="Disordered" evidence="1">
    <location>
        <begin position="155"/>
        <end position="263"/>
    </location>
</feature>
<gene>
    <name evidence="2" type="ORF">KCH_37470</name>
</gene>
<feature type="compositionally biased region" description="Low complexity" evidence="1">
    <location>
        <begin position="352"/>
        <end position="367"/>
    </location>
</feature>
<keyword evidence="3" id="KW-1185">Reference proteome</keyword>
<feature type="compositionally biased region" description="Basic residues" evidence="1">
    <location>
        <begin position="660"/>
        <end position="681"/>
    </location>
</feature>
<feature type="compositionally biased region" description="Low complexity" evidence="1">
    <location>
        <begin position="529"/>
        <end position="547"/>
    </location>
</feature>
<accession>A0A066Z0T3</accession>
<sequence>MPDRGDHHQPLAGQRLGRDRLVAGGRPEGQRDVDLAPPDPVVQLAAASLTDRHLHPGELPPVRGEYRGEAVGAQRLQPADDQPAAGLPVLLLDRQPGLLGEQQHPVRVLDQPLAGGGEGQPAAAAVEQLRAELRLQCLDLLGDAGLRVVQLGRRPGEVERPGDGAEGPQVAQFHGVRSSSSMLGPGGAIGSGDGRHRKRPLPQPPRRGQNFSDRPPLTTGPANRGAAVVRRPSAPAALSHPRGDSHARSADRVPARQRPPAARPVARLLHGDAGHHGGDRGAARDRHGPVGFAQRPAVGVERLHPHLRRAAAHRRCAGGPLRRAPGVPGRAVAVRRLLRGERAGRLDRGADRAAGAARRGGRAAAAGLAGGDRARLDRAGGPRPGDGRVGGDQRQRAGGRAAGGRAAHRPVRLAGGLPGQRAGRAGRGGPDGASRPGRTARAGPGRRPAGPGVRGAGADRADLRADRGRAGGLDLAAGARRLRGVRGGGRPVRAGRAPPGGRPPRTDAAARPAAGPDAGHRPVRRAAGELRAVGRAVRAVPALPAGGRPERARRGPRVPAADAADRVQPGLHRAPGGADRRAPPGGRRVPADGRRGAGGRRGDGRFDGRAGGDGGRPAGAGLRAVVRDPVADDGGGRRGRQGAGRDRLGRVELGPADRRGARRRRPRHDGRRGPGRRRHPARAAGGRPRAAGRRRRGRRPAGPSGRARA</sequence>
<evidence type="ECO:0000256" key="1">
    <source>
        <dbReference type="SAM" id="MobiDB-lite"/>
    </source>
</evidence>
<feature type="compositionally biased region" description="Basic and acidic residues" evidence="1">
    <location>
        <begin position="643"/>
        <end position="659"/>
    </location>
</feature>
<dbReference type="EMBL" id="JNBY01000093">
    <property type="protein sequence ID" value="KDN83956.1"/>
    <property type="molecule type" value="Genomic_DNA"/>
</dbReference>